<keyword evidence="2" id="KW-1185">Reference proteome</keyword>
<sequence length="102" mass="10928">MSYTRANASAGRTLAEDPLAELRDDYRSTSRIAAAHPLLVPLGPDAEVERATRHAMSRVTQQIMVGATLFIPELVAVGLTSSALRDLLAITPPLPDEVYGSL</sequence>
<proteinExistence type="predicted"/>
<reference evidence="1" key="1">
    <citation type="journal article" date="2023" name="Mol. Phylogenet. Evol.">
        <title>Genome-scale phylogeny and comparative genomics of the fungal order Sordariales.</title>
        <authorList>
            <person name="Hensen N."/>
            <person name="Bonometti L."/>
            <person name="Westerberg I."/>
            <person name="Brannstrom I.O."/>
            <person name="Guillou S."/>
            <person name="Cros-Aarteil S."/>
            <person name="Calhoun S."/>
            <person name="Haridas S."/>
            <person name="Kuo A."/>
            <person name="Mondo S."/>
            <person name="Pangilinan J."/>
            <person name="Riley R."/>
            <person name="LaButti K."/>
            <person name="Andreopoulos B."/>
            <person name="Lipzen A."/>
            <person name="Chen C."/>
            <person name="Yan M."/>
            <person name="Daum C."/>
            <person name="Ng V."/>
            <person name="Clum A."/>
            <person name="Steindorff A."/>
            <person name="Ohm R.A."/>
            <person name="Martin F."/>
            <person name="Silar P."/>
            <person name="Natvig D.O."/>
            <person name="Lalanne C."/>
            <person name="Gautier V."/>
            <person name="Ament-Velasquez S.L."/>
            <person name="Kruys A."/>
            <person name="Hutchinson M.I."/>
            <person name="Powell A.J."/>
            <person name="Barry K."/>
            <person name="Miller A.N."/>
            <person name="Grigoriev I.V."/>
            <person name="Debuchy R."/>
            <person name="Gladieux P."/>
            <person name="Hiltunen Thoren M."/>
            <person name="Johannesson H."/>
        </authorList>
    </citation>
    <scope>NUCLEOTIDE SEQUENCE</scope>
    <source>
        <strain evidence="1">CBS 359.72</strain>
    </source>
</reference>
<dbReference type="AlphaFoldDB" id="A0AAN7CLE6"/>
<evidence type="ECO:0000313" key="1">
    <source>
        <dbReference type="EMBL" id="KAK4244266.1"/>
    </source>
</evidence>
<gene>
    <name evidence="1" type="ORF">C7999DRAFT_35382</name>
</gene>
<accession>A0AAN7CLE6</accession>
<organism evidence="1 2">
    <name type="scientific">Corynascus novoguineensis</name>
    <dbReference type="NCBI Taxonomy" id="1126955"/>
    <lineage>
        <taxon>Eukaryota</taxon>
        <taxon>Fungi</taxon>
        <taxon>Dikarya</taxon>
        <taxon>Ascomycota</taxon>
        <taxon>Pezizomycotina</taxon>
        <taxon>Sordariomycetes</taxon>
        <taxon>Sordariomycetidae</taxon>
        <taxon>Sordariales</taxon>
        <taxon>Chaetomiaceae</taxon>
        <taxon>Corynascus</taxon>
    </lineage>
</organism>
<protein>
    <submittedName>
        <fullName evidence="1">Uncharacterized protein</fullName>
    </submittedName>
</protein>
<comment type="caution">
    <text evidence="1">The sequence shown here is derived from an EMBL/GenBank/DDBJ whole genome shotgun (WGS) entry which is preliminary data.</text>
</comment>
<name>A0AAN7CLE6_9PEZI</name>
<evidence type="ECO:0000313" key="2">
    <source>
        <dbReference type="Proteomes" id="UP001303647"/>
    </source>
</evidence>
<dbReference type="EMBL" id="MU857748">
    <property type="protein sequence ID" value="KAK4244266.1"/>
    <property type="molecule type" value="Genomic_DNA"/>
</dbReference>
<reference evidence="1" key="2">
    <citation type="submission" date="2023-05" db="EMBL/GenBank/DDBJ databases">
        <authorList>
            <consortium name="Lawrence Berkeley National Laboratory"/>
            <person name="Steindorff A."/>
            <person name="Hensen N."/>
            <person name="Bonometti L."/>
            <person name="Westerberg I."/>
            <person name="Brannstrom I.O."/>
            <person name="Guillou S."/>
            <person name="Cros-Aarteil S."/>
            <person name="Calhoun S."/>
            <person name="Haridas S."/>
            <person name="Kuo A."/>
            <person name="Mondo S."/>
            <person name="Pangilinan J."/>
            <person name="Riley R."/>
            <person name="Labutti K."/>
            <person name="Andreopoulos B."/>
            <person name="Lipzen A."/>
            <person name="Chen C."/>
            <person name="Yanf M."/>
            <person name="Daum C."/>
            <person name="Ng V."/>
            <person name="Clum A."/>
            <person name="Ohm R."/>
            <person name="Martin F."/>
            <person name="Silar P."/>
            <person name="Natvig D."/>
            <person name="Lalanne C."/>
            <person name="Gautier V."/>
            <person name="Ament-Velasquez S.L."/>
            <person name="Kruys A."/>
            <person name="Hutchinson M.I."/>
            <person name="Powell A.J."/>
            <person name="Barry K."/>
            <person name="Miller A.N."/>
            <person name="Grigoriev I.V."/>
            <person name="Debuchy R."/>
            <person name="Gladieux P."/>
            <person name="Thoren M.H."/>
            <person name="Johannesson H."/>
        </authorList>
    </citation>
    <scope>NUCLEOTIDE SEQUENCE</scope>
    <source>
        <strain evidence="1">CBS 359.72</strain>
    </source>
</reference>
<dbReference type="Proteomes" id="UP001303647">
    <property type="component" value="Unassembled WGS sequence"/>
</dbReference>